<feature type="transmembrane region" description="Helical" evidence="1">
    <location>
        <begin position="9"/>
        <end position="29"/>
    </location>
</feature>
<keyword evidence="1" id="KW-1133">Transmembrane helix</keyword>
<gene>
    <name evidence="2" type="ORF">TMUPMC115_2175</name>
</gene>
<keyword evidence="1" id="KW-0472">Membrane</keyword>
<dbReference type="EMBL" id="JPVU01000240">
    <property type="protein sequence ID" value="KFN89915.1"/>
    <property type="molecule type" value="Genomic_DNA"/>
</dbReference>
<protein>
    <submittedName>
        <fullName evidence="2">Uncharacterized protein</fullName>
    </submittedName>
</protein>
<name>A0A091BZQ7_9ENTE</name>
<reference evidence="2 3" key="1">
    <citation type="submission" date="2014-08" db="EMBL/GenBank/DDBJ databases">
        <title>Genome sequence of Tetragenococcus muriaticus.</title>
        <authorList>
            <person name="Chuea-nongthon C."/>
            <person name="Rodtong S."/>
            <person name="Yongsawatdigul J."/>
            <person name="Steele J.L."/>
            <person name="Liu X.-y."/>
            <person name="Speers J."/>
            <person name="Glasner J.D."/>
            <person name="Neeno-Eckwall E.C."/>
        </authorList>
    </citation>
    <scope>NUCLEOTIDE SEQUENCE [LARGE SCALE GENOMIC DNA]</scope>
    <source>
        <strain evidence="2 3">PMC-11-5</strain>
    </source>
</reference>
<dbReference type="Proteomes" id="UP000029380">
    <property type="component" value="Unassembled WGS sequence"/>
</dbReference>
<feature type="transmembrane region" description="Helical" evidence="1">
    <location>
        <begin position="35"/>
        <end position="53"/>
    </location>
</feature>
<proteinExistence type="predicted"/>
<organism evidence="2 3">
    <name type="scientific">Tetragenococcus muriaticus PMC-11-5</name>
    <dbReference type="NCBI Taxonomy" id="1302649"/>
    <lineage>
        <taxon>Bacteria</taxon>
        <taxon>Bacillati</taxon>
        <taxon>Bacillota</taxon>
        <taxon>Bacilli</taxon>
        <taxon>Lactobacillales</taxon>
        <taxon>Enterococcaceae</taxon>
        <taxon>Tetragenococcus</taxon>
    </lineage>
</organism>
<dbReference type="PATRIC" id="fig|1302649.3.peg.2173"/>
<keyword evidence="1" id="KW-0812">Transmembrane</keyword>
<evidence type="ECO:0000256" key="1">
    <source>
        <dbReference type="SAM" id="Phobius"/>
    </source>
</evidence>
<accession>A0A091BZQ7</accession>
<evidence type="ECO:0000313" key="2">
    <source>
        <dbReference type="EMBL" id="KFN89915.1"/>
    </source>
</evidence>
<comment type="caution">
    <text evidence="2">The sequence shown here is derived from an EMBL/GenBank/DDBJ whole genome shotgun (WGS) entry which is preliminary data.</text>
</comment>
<dbReference type="AlphaFoldDB" id="A0A091BZQ7"/>
<evidence type="ECO:0000313" key="3">
    <source>
        <dbReference type="Proteomes" id="UP000029380"/>
    </source>
</evidence>
<sequence length="59" mass="6743">MMTALYKTFSLTQIGIFVGILLLITYSMFTGESQIFSVIVLGIIMIVSHMKYYSEIKEK</sequence>